<dbReference type="OrthoDB" id="3579248at2"/>
<organism evidence="1 2">
    <name type="scientific">Pseudonocardia endophytica</name>
    <dbReference type="NCBI Taxonomy" id="401976"/>
    <lineage>
        <taxon>Bacteria</taxon>
        <taxon>Bacillati</taxon>
        <taxon>Actinomycetota</taxon>
        <taxon>Actinomycetes</taxon>
        <taxon>Pseudonocardiales</taxon>
        <taxon>Pseudonocardiaceae</taxon>
        <taxon>Pseudonocardia</taxon>
    </lineage>
</organism>
<sequence>MGDDATPPDGGAAGHELPPGGPQATARGCLCSVLANAAYRSGADENPCIDPLCPLHAEAAAQN</sequence>
<comment type="caution">
    <text evidence="1">The sequence shown here is derived from an EMBL/GenBank/DDBJ whole genome shotgun (WGS) entry which is preliminary data.</text>
</comment>
<accession>A0A4R1HUY5</accession>
<reference evidence="1 2" key="1">
    <citation type="submission" date="2019-03" db="EMBL/GenBank/DDBJ databases">
        <title>Sequencing the genomes of 1000 actinobacteria strains.</title>
        <authorList>
            <person name="Klenk H.-P."/>
        </authorList>
    </citation>
    <scope>NUCLEOTIDE SEQUENCE [LARGE SCALE GENOMIC DNA]</scope>
    <source>
        <strain evidence="1 2">DSM 44969</strain>
    </source>
</reference>
<evidence type="ECO:0000313" key="1">
    <source>
        <dbReference type="EMBL" id="TCK25183.1"/>
    </source>
</evidence>
<keyword evidence="2" id="KW-1185">Reference proteome</keyword>
<name>A0A4R1HUY5_PSEEN</name>
<dbReference type="RefSeq" id="WP_132421507.1">
    <property type="nucleotide sequence ID" value="NZ_SMFZ01000001.1"/>
</dbReference>
<protein>
    <submittedName>
        <fullName evidence="1">Uncharacterized protein</fullName>
    </submittedName>
</protein>
<dbReference type="AlphaFoldDB" id="A0A4R1HUY5"/>
<gene>
    <name evidence="1" type="ORF">EV378_0981</name>
</gene>
<proteinExistence type="predicted"/>
<evidence type="ECO:0000313" key="2">
    <source>
        <dbReference type="Proteomes" id="UP000295560"/>
    </source>
</evidence>
<dbReference type="Proteomes" id="UP000295560">
    <property type="component" value="Unassembled WGS sequence"/>
</dbReference>
<dbReference type="EMBL" id="SMFZ01000001">
    <property type="protein sequence ID" value="TCK25183.1"/>
    <property type="molecule type" value="Genomic_DNA"/>
</dbReference>